<proteinExistence type="predicted"/>
<comment type="caution">
    <text evidence="1">The sequence shown here is derived from an EMBL/GenBank/DDBJ whole genome shotgun (WGS) entry which is preliminary data.</text>
</comment>
<evidence type="ECO:0000313" key="2">
    <source>
        <dbReference type="Proteomes" id="UP000620139"/>
    </source>
</evidence>
<reference evidence="1" key="1">
    <citation type="submission" date="2020-12" db="EMBL/GenBank/DDBJ databases">
        <title>The genome sequence of Inhella sp. 4Y17.</title>
        <authorList>
            <person name="Liu Y."/>
        </authorList>
    </citation>
    <scope>NUCLEOTIDE SEQUENCE</scope>
    <source>
        <strain evidence="1">4Y10</strain>
    </source>
</reference>
<organism evidence="1 2">
    <name type="scientific">Inhella gelatinilytica</name>
    <dbReference type="NCBI Taxonomy" id="2795030"/>
    <lineage>
        <taxon>Bacteria</taxon>
        <taxon>Pseudomonadati</taxon>
        <taxon>Pseudomonadota</taxon>
        <taxon>Betaproteobacteria</taxon>
        <taxon>Burkholderiales</taxon>
        <taxon>Sphaerotilaceae</taxon>
        <taxon>Inhella</taxon>
    </lineage>
</organism>
<dbReference type="RefSeq" id="WP_198101975.1">
    <property type="nucleotide sequence ID" value="NZ_JAEDAL010000014.1"/>
</dbReference>
<accession>A0A931NF40</accession>
<dbReference type="AlphaFoldDB" id="A0A931NF40"/>
<dbReference type="Proteomes" id="UP000620139">
    <property type="component" value="Unassembled WGS sequence"/>
</dbReference>
<name>A0A931NF40_9BURK</name>
<gene>
    <name evidence="1" type="ORF">I7X43_16070</name>
</gene>
<keyword evidence="2" id="KW-1185">Reference proteome</keyword>
<dbReference type="InterPro" id="IPR011200">
    <property type="entry name" value="UCP012608"/>
</dbReference>
<protein>
    <submittedName>
        <fullName evidence="1">DUF2332 domain-containing protein</fullName>
    </submittedName>
</protein>
<evidence type="ECO:0000313" key="1">
    <source>
        <dbReference type="EMBL" id="MBH9554359.1"/>
    </source>
</evidence>
<dbReference type="EMBL" id="JAEDAL010000014">
    <property type="protein sequence ID" value="MBH9554359.1"/>
    <property type="molecule type" value="Genomic_DNA"/>
</dbReference>
<dbReference type="Pfam" id="PF10094">
    <property type="entry name" value="DUF2332"/>
    <property type="match status" value="1"/>
</dbReference>
<sequence length="358" mass="39087">MTMPLDEQRTWAQRYLHFAAHECPDEAVYVALCLAVAADPELLALHDEVPPSQARPNLLLAALHERLLADPRDPLAAYFPNLGGTRAPDADLPAALRALALGPQRAVLRQHLRSRATQTNEAGRTALLRLGLDALGAEHPRLALFELGASAGLNLGVDEDRIDYGGFQRGPGTRLQLGCDWRGPGAPPPESAWSVVARHGVDPAPVSVEDANARRWLQACLWPHDRARHTRLSQALAWAQGQDWRVQPCRDEQQGLDQLQAWQASLPAAVQPVLLTSWVLAYLQPAALAAFHQRALHLVRERGLAWICLEPLACHPLSPLPPAAPEPTACLLSLHRARGSQALLWAHAHGRWARPVGA</sequence>